<dbReference type="InterPro" id="IPR016135">
    <property type="entry name" value="UBQ-conjugating_enzyme/RWD"/>
</dbReference>
<dbReference type="PROSITE" id="PS50127">
    <property type="entry name" value="UBC_2"/>
    <property type="match status" value="1"/>
</dbReference>
<sequence>MQQPQPQGQQQPGPEQQLGGQGAAPGAGGGPGGGPGPGPCLRRELKLLESIFHRGHERFRIASACLDELSCEFLLAGAGGAGAGAAPGPHLPPRGSVPGDPVRIHCNITESYPAVPPIWSVESDDPNLAAVLERLVDIKKGNTLLLQHLKRIISDLCKLYNLPQHPDVEMLDQPLPAEQCTQEDVSSEDEDEEMPEDTEDLDHYEMKEEEPAEGKKSEDDGIGKENLAILEKIKKNQRQDYLNGAVSGSVQATDRLMKELRDIYRSQSFKGGNYAVELVNDSLYDWNVKLLKVDQDSALHNDLQILKEKEGADFILLNFSFKVRLFFSSLSSGLGCPVCLTGWSSAYSIESVIMQISATLVKGKARVQFGANKSQYSLTRAQQSYKSLVQIHEKNGWYTPPKEDG</sequence>
<feature type="region of interest" description="Disordered" evidence="1">
    <location>
        <begin position="174"/>
        <end position="221"/>
    </location>
</feature>
<feature type="domain" description="UBC core" evidence="2">
    <location>
        <begin position="251"/>
        <end position="398"/>
    </location>
</feature>
<accession>A0A2I3GT46</accession>
<evidence type="ECO:0000313" key="3">
    <source>
        <dbReference type="Ensembl" id="ENSNLEP00000034501.1"/>
    </source>
</evidence>
<reference evidence="3" key="2">
    <citation type="submission" date="2025-08" db="UniProtKB">
        <authorList>
            <consortium name="Ensembl"/>
        </authorList>
    </citation>
    <scope>IDENTIFICATION</scope>
</reference>
<dbReference type="AlphaFoldDB" id="A0A2I3GT46"/>
<gene>
    <name evidence="3" type="primary">UBE2Q1</name>
</gene>
<reference evidence="3" key="3">
    <citation type="submission" date="2025-09" db="UniProtKB">
        <authorList>
            <consortium name="Ensembl"/>
        </authorList>
    </citation>
    <scope>IDENTIFICATION</scope>
</reference>
<evidence type="ECO:0000259" key="2">
    <source>
        <dbReference type="PROSITE" id="PS50127"/>
    </source>
</evidence>
<dbReference type="InterPro" id="IPR000608">
    <property type="entry name" value="UBC"/>
</dbReference>
<reference evidence="3 4" key="1">
    <citation type="submission" date="2012-10" db="EMBL/GenBank/DDBJ databases">
        <authorList>
            <consortium name="Gibbon Genome Sequencing Consortium"/>
        </authorList>
    </citation>
    <scope>NUCLEOTIDE SEQUENCE [LARGE SCALE GENOMIC DNA]</scope>
</reference>
<evidence type="ECO:0000256" key="1">
    <source>
        <dbReference type="SAM" id="MobiDB-lite"/>
    </source>
</evidence>
<dbReference type="Proteomes" id="UP000001073">
    <property type="component" value="Chromosome 12"/>
</dbReference>
<proteinExistence type="predicted"/>
<keyword evidence="4" id="KW-1185">Reference proteome</keyword>
<feature type="compositionally biased region" description="Acidic residues" evidence="1">
    <location>
        <begin position="185"/>
        <end position="200"/>
    </location>
</feature>
<evidence type="ECO:0000313" key="4">
    <source>
        <dbReference type="Proteomes" id="UP000001073"/>
    </source>
</evidence>
<feature type="region of interest" description="Disordered" evidence="1">
    <location>
        <begin position="1"/>
        <end position="40"/>
    </location>
</feature>
<dbReference type="Ensembl" id="ENSNLET00000035714.1">
    <property type="protein sequence ID" value="ENSNLEP00000034501.1"/>
    <property type="gene ID" value="ENSNLEG00000011385.3"/>
</dbReference>
<dbReference type="Gene3D" id="3.10.110.10">
    <property type="entry name" value="Ubiquitin Conjugating Enzyme"/>
    <property type="match status" value="1"/>
</dbReference>
<feature type="compositionally biased region" description="Gly residues" evidence="1">
    <location>
        <begin position="19"/>
        <end position="35"/>
    </location>
</feature>
<feature type="compositionally biased region" description="Low complexity" evidence="1">
    <location>
        <begin position="1"/>
        <end position="18"/>
    </location>
</feature>
<dbReference type="SUPFAM" id="SSF54495">
    <property type="entry name" value="UBC-like"/>
    <property type="match status" value="2"/>
</dbReference>
<name>A0A2I3GT46_NOMLE</name>
<protein>
    <submittedName>
        <fullName evidence="3">Ubiquitin conjugating enzyme E2 Q1</fullName>
    </submittedName>
</protein>
<dbReference type="CDD" id="cd23802">
    <property type="entry name" value="UBCc_UBE2Q"/>
    <property type="match status" value="1"/>
</dbReference>
<organism evidence="3 4">
    <name type="scientific">Nomascus leucogenys</name>
    <name type="common">Northern white-cheeked gibbon</name>
    <name type="synonym">Hylobates leucogenys</name>
    <dbReference type="NCBI Taxonomy" id="61853"/>
    <lineage>
        <taxon>Eukaryota</taxon>
        <taxon>Metazoa</taxon>
        <taxon>Chordata</taxon>
        <taxon>Craniata</taxon>
        <taxon>Vertebrata</taxon>
        <taxon>Euteleostomi</taxon>
        <taxon>Mammalia</taxon>
        <taxon>Eutheria</taxon>
        <taxon>Euarchontoglires</taxon>
        <taxon>Primates</taxon>
        <taxon>Haplorrhini</taxon>
        <taxon>Catarrhini</taxon>
        <taxon>Hylobatidae</taxon>
        <taxon>Nomascus</taxon>
    </lineage>
</organism>
<dbReference type="GeneTree" id="ENSGT00940000160166"/>
<feature type="compositionally biased region" description="Basic and acidic residues" evidence="1">
    <location>
        <begin position="212"/>
        <end position="221"/>
    </location>
</feature>
<dbReference type="EMBL" id="ADFV01183485">
    <property type="status" value="NOT_ANNOTATED_CDS"/>
    <property type="molecule type" value="Genomic_DNA"/>
</dbReference>